<organism evidence="1 2">
    <name type="scientific">Candidatus Roizmanbacteria bacterium RIFCSPLOWO2_01_FULL_35_13</name>
    <dbReference type="NCBI Taxonomy" id="1802055"/>
    <lineage>
        <taxon>Bacteria</taxon>
        <taxon>Candidatus Roizmaniibacteriota</taxon>
    </lineage>
</organism>
<dbReference type="Proteomes" id="UP000179270">
    <property type="component" value="Unassembled WGS sequence"/>
</dbReference>
<gene>
    <name evidence="1" type="ORF">A3A74_06690</name>
</gene>
<comment type="caution">
    <text evidence="1">The sequence shown here is derived from an EMBL/GenBank/DDBJ whole genome shotgun (WGS) entry which is preliminary data.</text>
</comment>
<protein>
    <submittedName>
        <fullName evidence="1">Uncharacterized protein</fullName>
    </submittedName>
</protein>
<dbReference type="AlphaFoldDB" id="A0A1F7I9Y6"/>
<reference evidence="1 2" key="1">
    <citation type="journal article" date="2016" name="Nat. Commun.">
        <title>Thousands of microbial genomes shed light on interconnected biogeochemical processes in an aquifer system.</title>
        <authorList>
            <person name="Anantharaman K."/>
            <person name="Brown C.T."/>
            <person name="Hug L.A."/>
            <person name="Sharon I."/>
            <person name="Castelle C.J."/>
            <person name="Probst A.J."/>
            <person name="Thomas B.C."/>
            <person name="Singh A."/>
            <person name="Wilkins M.J."/>
            <person name="Karaoz U."/>
            <person name="Brodie E.L."/>
            <person name="Williams K.H."/>
            <person name="Hubbard S.S."/>
            <person name="Banfield J.F."/>
        </authorList>
    </citation>
    <scope>NUCLEOTIDE SEQUENCE [LARGE SCALE GENOMIC DNA]</scope>
</reference>
<dbReference type="EMBL" id="MGAF01000035">
    <property type="protein sequence ID" value="OGK40174.1"/>
    <property type="molecule type" value="Genomic_DNA"/>
</dbReference>
<accession>A0A1F7I9Y6</accession>
<evidence type="ECO:0000313" key="1">
    <source>
        <dbReference type="EMBL" id="OGK40174.1"/>
    </source>
</evidence>
<evidence type="ECO:0000313" key="2">
    <source>
        <dbReference type="Proteomes" id="UP000179270"/>
    </source>
</evidence>
<name>A0A1F7I9Y6_9BACT</name>
<dbReference type="STRING" id="1802055.A3A74_06690"/>
<proteinExistence type="predicted"/>
<sequence>MFRLKKINPVDIEFLGFIFASGLYTPANLLGLIKHLKSEGAIVNQDGQKLLDRAKSGFLSNIRSSFVGKQPLFRALKQLKGNN</sequence>